<feature type="transmembrane region" description="Helical" evidence="8">
    <location>
        <begin position="284"/>
        <end position="303"/>
    </location>
</feature>
<dbReference type="GO" id="GO:0005886">
    <property type="term" value="C:plasma membrane"/>
    <property type="evidence" value="ECO:0007669"/>
    <property type="project" value="TreeGrafter"/>
</dbReference>
<organism evidence="9">
    <name type="scientific">Sheuella amnicola</name>
    <dbReference type="NCBI Taxonomy" id="2707330"/>
    <lineage>
        <taxon>Bacteria</taxon>
        <taxon>Pseudomonadati</taxon>
        <taxon>Pseudomonadota</taxon>
        <taxon>Betaproteobacteria</taxon>
        <taxon>Burkholderiales</taxon>
        <taxon>Alcaligenaceae</taxon>
        <taxon>Sheuella</taxon>
    </lineage>
</organism>
<keyword evidence="2" id="KW-0813">Transport</keyword>
<evidence type="ECO:0000313" key="9">
    <source>
        <dbReference type="EMBL" id="NDY83082.1"/>
    </source>
</evidence>
<sequence length="466" mass="49183">MEKIDDFGANKTGTQTDEGRESFDSLIKGLIPLTLVAAFAGLFVGLIGGSFRWMLEYSGTLFSGMLTAWRDHSPAQWMPGWLLAMLIGATCVALARSLIRMAPEASGSGVQHVEAVMRHEASPARFRVLPIKYIGGILAMAPGMALGREGPTIQMAGVIGHVCGQISKLARADQFMLYTAVAGAGLSVAFNAPLAGAAFVFEEVSRRMTLRRMVVTLAAIATGMSVFRSFYGNEVEFHTHGVFTQPSQILWTYALLGVVLGGFGVLYNKCIVSGMNVFANAPRIAPEIKAGIIGALVGGLAWVRPDWVGGGEAQIQSLLNGDLTIQAILFLLLVRWALGVVCYSAGAPGGLFAPLLLVGALVGVLCATGLNHAQITTQPVDPVAFIVVGMSAFFTAVVRAPFTGILLVIEMTGLVSLTIPLLIACVAAVVVATLLRGEPIYDSLLDRMRLTQPSSPGLRTSPPPKG</sequence>
<comment type="caution">
    <text evidence="9">The sequence shown here is derived from an EMBL/GenBank/DDBJ whole genome shotgun (WGS) entry which is preliminary data.</text>
</comment>
<dbReference type="NCBIfam" id="NF003640">
    <property type="entry name" value="PRK05277.1"/>
    <property type="match status" value="1"/>
</dbReference>
<feature type="transmembrane region" description="Helical" evidence="8">
    <location>
        <begin position="350"/>
        <end position="370"/>
    </location>
</feature>
<dbReference type="Pfam" id="PF00654">
    <property type="entry name" value="Voltage_CLC"/>
    <property type="match status" value="1"/>
</dbReference>
<dbReference type="Gene3D" id="1.10.3080.10">
    <property type="entry name" value="Clc chloride channel"/>
    <property type="match status" value="1"/>
</dbReference>
<name>A0A6B2QYL1_9BURK</name>
<keyword evidence="7" id="KW-0868">Chloride</keyword>
<keyword evidence="6 8" id="KW-0472">Membrane</keyword>
<gene>
    <name evidence="9" type="primary">clcA</name>
    <name evidence="9" type="ORF">G3I67_07550</name>
</gene>
<dbReference type="GO" id="GO:0005247">
    <property type="term" value="F:voltage-gated chloride channel activity"/>
    <property type="evidence" value="ECO:0007669"/>
    <property type="project" value="TreeGrafter"/>
</dbReference>
<protein>
    <submittedName>
        <fullName evidence="9">H(+)/Cl(-) exchange transporter ClcA</fullName>
    </submittedName>
</protein>
<keyword evidence="3 8" id="KW-0812">Transmembrane</keyword>
<dbReference type="RefSeq" id="WP_163653671.1">
    <property type="nucleotide sequence ID" value="NZ_JAAGRN010000004.1"/>
</dbReference>
<feature type="transmembrane region" description="Helical" evidence="8">
    <location>
        <begin position="175"/>
        <end position="201"/>
    </location>
</feature>
<keyword evidence="4 8" id="KW-1133">Transmembrane helix</keyword>
<proteinExistence type="predicted"/>
<feature type="transmembrane region" description="Helical" evidence="8">
    <location>
        <begin position="30"/>
        <end position="55"/>
    </location>
</feature>
<evidence type="ECO:0000256" key="8">
    <source>
        <dbReference type="SAM" id="Phobius"/>
    </source>
</evidence>
<evidence type="ECO:0000256" key="2">
    <source>
        <dbReference type="ARBA" id="ARBA00022448"/>
    </source>
</evidence>
<keyword evidence="5" id="KW-0406">Ion transport</keyword>
<feature type="transmembrane region" description="Helical" evidence="8">
    <location>
        <begin position="75"/>
        <end position="95"/>
    </location>
</feature>
<feature type="transmembrane region" description="Helical" evidence="8">
    <location>
        <begin position="414"/>
        <end position="435"/>
    </location>
</feature>
<feature type="transmembrane region" description="Helical" evidence="8">
    <location>
        <begin position="382"/>
        <end position="402"/>
    </location>
</feature>
<dbReference type="AlphaFoldDB" id="A0A6B2QYL1"/>
<dbReference type="InterPro" id="IPR014743">
    <property type="entry name" value="Cl-channel_core"/>
</dbReference>
<evidence type="ECO:0000256" key="5">
    <source>
        <dbReference type="ARBA" id="ARBA00023065"/>
    </source>
</evidence>
<feature type="transmembrane region" description="Helical" evidence="8">
    <location>
        <begin position="126"/>
        <end position="145"/>
    </location>
</feature>
<dbReference type="PANTHER" id="PTHR45711">
    <property type="entry name" value="CHLORIDE CHANNEL PROTEIN"/>
    <property type="match status" value="1"/>
</dbReference>
<comment type="subcellular location">
    <subcellularLocation>
        <location evidence="1">Membrane</location>
        <topology evidence="1">Multi-pass membrane protein</topology>
    </subcellularLocation>
</comment>
<dbReference type="CDD" id="cd01031">
    <property type="entry name" value="EriC"/>
    <property type="match status" value="1"/>
</dbReference>
<evidence type="ECO:0000256" key="3">
    <source>
        <dbReference type="ARBA" id="ARBA00022692"/>
    </source>
</evidence>
<feature type="transmembrane region" description="Helical" evidence="8">
    <location>
        <begin position="213"/>
        <end position="231"/>
    </location>
</feature>
<dbReference type="SUPFAM" id="SSF81340">
    <property type="entry name" value="Clc chloride channel"/>
    <property type="match status" value="1"/>
</dbReference>
<evidence type="ECO:0000256" key="4">
    <source>
        <dbReference type="ARBA" id="ARBA00022989"/>
    </source>
</evidence>
<evidence type="ECO:0000256" key="1">
    <source>
        <dbReference type="ARBA" id="ARBA00004141"/>
    </source>
</evidence>
<dbReference type="PRINTS" id="PR00762">
    <property type="entry name" value="CLCHANNEL"/>
</dbReference>
<accession>A0A6B2QYL1</accession>
<dbReference type="EMBL" id="JAAGRN010000004">
    <property type="protein sequence ID" value="NDY83082.1"/>
    <property type="molecule type" value="Genomic_DNA"/>
</dbReference>
<feature type="transmembrane region" description="Helical" evidence="8">
    <location>
        <begin position="323"/>
        <end position="343"/>
    </location>
</feature>
<feature type="transmembrane region" description="Helical" evidence="8">
    <location>
        <begin position="251"/>
        <end position="272"/>
    </location>
</feature>
<dbReference type="InterPro" id="IPR001807">
    <property type="entry name" value="ClC"/>
</dbReference>
<evidence type="ECO:0000256" key="7">
    <source>
        <dbReference type="ARBA" id="ARBA00023214"/>
    </source>
</evidence>
<dbReference type="PANTHER" id="PTHR45711:SF6">
    <property type="entry name" value="CHLORIDE CHANNEL PROTEIN"/>
    <property type="match status" value="1"/>
</dbReference>
<reference evidence="9" key="1">
    <citation type="submission" date="2020-02" db="EMBL/GenBank/DDBJ databases">
        <authorList>
            <person name="Chen W.-M."/>
        </authorList>
    </citation>
    <scope>NUCLEOTIDE SEQUENCE</scope>
    <source>
        <strain evidence="9">NBD-18</strain>
    </source>
</reference>
<evidence type="ECO:0000256" key="6">
    <source>
        <dbReference type="ARBA" id="ARBA00023136"/>
    </source>
</evidence>